<protein>
    <submittedName>
        <fullName evidence="2">Uncharacterized protein</fullName>
    </submittedName>
</protein>
<proteinExistence type="predicted"/>
<feature type="compositionally biased region" description="Low complexity" evidence="1">
    <location>
        <begin position="81"/>
        <end position="97"/>
    </location>
</feature>
<name>A0A1B3ZAV4_9SPHN</name>
<dbReference type="STRING" id="1560345.AWL63_11805"/>
<evidence type="ECO:0000313" key="2">
    <source>
        <dbReference type="EMBL" id="AOH84551.1"/>
    </source>
</evidence>
<dbReference type="KEGG" id="span:AWL63_11805"/>
<evidence type="ECO:0000313" key="3">
    <source>
        <dbReference type="Proteomes" id="UP000094256"/>
    </source>
</evidence>
<organism evidence="2 3">
    <name type="scientific">Sphingomonas panacis</name>
    <dbReference type="NCBI Taxonomy" id="1560345"/>
    <lineage>
        <taxon>Bacteria</taxon>
        <taxon>Pseudomonadati</taxon>
        <taxon>Pseudomonadota</taxon>
        <taxon>Alphaproteobacteria</taxon>
        <taxon>Sphingomonadales</taxon>
        <taxon>Sphingomonadaceae</taxon>
        <taxon>Sphingomonas</taxon>
    </lineage>
</organism>
<evidence type="ECO:0000256" key="1">
    <source>
        <dbReference type="SAM" id="MobiDB-lite"/>
    </source>
</evidence>
<dbReference type="AlphaFoldDB" id="A0A1B3ZAV4"/>
<dbReference type="EMBL" id="CP014168">
    <property type="protein sequence ID" value="AOH84551.1"/>
    <property type="molecule type" value="Genomic_DNA"/>
</dbReference>
<feature type="region of interest" description="Disordered" evidence="1">
    <location>
        <begin position="57"/>
        <end position="97"/>
    </location>
</feature>
<gene>
    <name evidence="2" type="ORF">AWL63_11805</name>
</gene>
<dbReference type="OrthoDB" id="7578101at2"/>
<keyword evidence="3" id="KW-1185">Reference proteome</keyword>
<reference evidence="2 3" key="1">
    <citation type="submission" date="2016-01" db="EMBL/GenBank/DDBJ databases">
        <title>Complete genome and mega plasmid sequence of Sphingomonas panacis DCY99 elicits systemic resistance in rice to Xanthomonas oryzae.</title>
        <authorList>
            <person name="Kim Y.J."/>
            <person name="Yang D.C."/>
            <person name="Sing P."/>
        </authorList>
    </citation>
    <scope>NUCLEOTIDE SEQUENCE [LARGE SCALE GENOMIC DNA]</scope>
    <source>
        <strain evidence="2 3">DCY99</strain>
    </source>
</reference>
<dbReference type="Proteomes" id="UP000094256">
    <property type="component" value="Chromosome"/>
</dbReference>
<sequence length="97" mass="9839">MKIIVPDPGHASHRAKVGMIGLAAVLLLIGLAAAVFATATKERPVLLAANARTHTMQRTADNAAMPSDKATNEPLAELGVAPSSSAADNASDAARAQ</sequence>
<dbReference type="RefSeq" id="WP_069205103.1">
    <property type="nucleotide sequence ID" value="NZ_CP014168.1"/>
</dbReference>
<accession>A0A1B3ZAV4</accession>